<evidence type="ECO:0000256" key="6">
    <source>
        <dbReference type="SAM" id="Phobius"/>
    </source>
</evidence>
<dbReference type="CDD" id="cd17341">
    <property type="entry name" value="MFS_NRT2_like"/>
    <property type="match status" value="1"/>
</dbReference>
<evidence type="ECO:0000256" key="3">
    <source>
        <dbReference type="ARBA" id="ARBA00022692"/>
    </source>
</evidence>
<dbReference type="GO" id="GO:0016020">
    <property type="term" value="C:membrane"/>
    <property type="evidence" value="ECO:0007669"/>
    <property type="project" value="UniProtKB-SubCell"/>
</dbReference>
<dbReference type="Proteomes" id="UP000218810">
    <property type="component" value="Unassembled WGS sequence"/>
</dbReference>
<comment type="subcellular location">
    <subcellularLocation>
        <location evidence="1">Membrane</location>
        <topology evidence="1">Multi-pass membrane protein</topology>
    </subcellularLocation>
</comment>
<dbReference type="PANTHER" id="PTHR23515">
    <property type="entry name" value="HIGH-AFFINITY NITRATE TRANSPORTER 2.3"/>
    <property type="match status" value="1"/>
</dbReference>
<feature type="transmembrane region" description="Helical" evidence="6">
    <location>
        <begin position="393"/>
        <end position="413"/>
    </location>
</feature>
<accession>A0A2A2WRA2</accession>
<evidence type="ECO:0000256" key="5">
    <source>
        <dbReference type="ARBA" id="ARBA00023136"/>
    </source>
</evidence>
<comment type="caution">
    <text evidence="7">The sequence shown here is derived from an EMBL/GenBank/DDBJ whole genome shotgun (WGS) entry which is preliminary data.</text>
</comment>
<gene>
    <name evidence="7" type="ORF">CEY15_07555</name>
</gene>
<feature type="transmembrane region" description="Helical" evidence="6">
    <location>
        <begin position="425"/>
        <end position="445"/>
    </location>
</feature>
<sequence length="470" mass="49714">MSRSHVIENWDPEDDAQWESGGRKTAMRNLYWSVFAEHVGFSVWTLFAVMVLFMPQDVYGLDAPDKFLVSAVVTLTGAFLRIPYTLATATFGGRNWTMFSAFVLLIPAVGMLWIMANPGQPLWMYLVVGAVAGLGGANFASSMTNINAFFPQREKGWALGLNAGGGNLGVATIQIVGLIVIALAGNRSPHWVIGVYIVLLVIAGIGAALKMDNLAHQTVDVQSMKDMTRDKDGWVLSLLYIGTFGSFIGFAFAFGQMLTMTFTGNGQDPAQAALHAAQITFLGPLLGSLTRMAGGRLSDRFGGARVTFAVFCGMAVTTVALVVTSNIQASNDGRLSGGALVLFFAAFLTLFGLTGVGNASVYKMIPSVFEARSHTLGLDEAARTSWSRAHAGALIGVAGAVGAFGGFLINMTLRTSYQSSGAATSAFVVFMVFYVVAAIITRVVYMRASAGVDSVAAAPTRSRVPVGAEA</sequence>
<name>A0A2A2WRA2_9ACTN</name>
<comment type="similarity">
    <text evidence="2">Belongs to the major facilitator superfamily. Nitrate/nitrite porter (TC 2.A.1.8) family.</text>
</comment>
<dbReference type="InterPro" id="IPR036259">
    <property type="entry name" value="MFS_trans_sf"/>
</dbReference>
<organism evidence="7 8">
    <name type="scientific">Dietzia natronolimnaea</name>
    <dbReference type="NCBI Taxonomy" id="161920"/>
    <lineage>
        <taxon>Bacteria</taxon>
        <taxon>Bacillati</taxon>
        <taxon>Actinomycetota</taxon>
        <taxon>Actinomycetes</taxon>
        <taxon>Mycobacteriales</taxon>
        <taxon>Dietziaceae</taxon>
        <taxon>Dietzia</taxon>
    </lineage>
</organism>
<keyword evidence="5 6" id="KW-0472">Membrane</keyword>
<dbReference type="EMBL" id="NTGA01000013">
    <property type="protein sequence ID" value="PAY23736.1"/>
    <property type="molecule type" value="Genomic_DNA"/>
</dbReference>
<feature type="transmembrane region" description="Helical" evidence="6">
    <location>
        <begin position="190"/>
        <end position="209"/>
    </location>
</feature>
<dbReference type="AlphaFoldDB" id="A0A2A2WRA2"/>
<dbReference type="GO" id="GO:0015112">
    <property type="term" value="F:nitrate transmembrane transporter activity"/>
    <property type="evidence" value="ECO:0007669"/>
    <property type="project" value="InterPro"/>
</dbReference>
<feature type="transmembrane region" description="Helical" evidence="6">
    <location>
        <begin position="30"/>
        <end position="55"/>
    </location>
</feature>
<evidence type="ECO:0000313" key="7">
    <source>
        <dbReference type="EMBL" id="PAY23736.1"/>
    </source>
</evidence>
<feature type="transmembrane region" description="Helical" evidence="6">
    <location>
        <begin position="96"/>
        <end position="116"/>
    </location>
</feature>
<dbReference type="RefSeq" id="WP_017836321.1">
    <property type="nucleotide sequence ID" value="NZ_NTGA01000013.1"/>
</dbReference>
<keyword evidence="4 6" id="KW-1133">Transmembrane helix</keyword>
<keyword evidence="3 6" id="KW-0812">Transmembrane</keyword>
<feature type="transmembrane region" description="Helical" evidence="6">
    <location>
        <begin position="122"/>
        <end position="140"/>
    </location>
</feature>
<feature type="transmembrane region" description="Helical" evidence="6">
    <location>
        <begin position="306"/>
        <end position="327"/>
    </location>
</feature>
<proteinExistence type="inferred from homology"/>
<keyword evidence="8" id="KW-1185">Reference proteome</keyword>
<evidence type="ECO:0000256" key="2">
    <source>
        <dbReference type="ARBA" id="ARBA00008432"/>
    </source>
</evidence>
<dbReference type="Pfam" id="PF07690">
    <property type="entry name" value="MFS_1"/>
    <property type="match status" value="1"/>
</dbReference>
<evidence type="ECO:0000256" key="1">
    <source>
        <dbReference type="ARBA" id="ARBA00004141"/>
    </source>
</evidence>
<dbReference type="OrthoDB" id="9771451at2"/>
<dbReference type="InterPro" id="IPR044772">
    <property type="entry name" value="NO3_transporter"/>
</dbReference>
<evidence type="ECO:0000313" key="8">
    <source>
        <dbReference type="Proteomes" id="UP000218810"/>
    </source>
</evidence>
<feature type="transmembrane region" description="Helical" evidence="6">
    <location>
        <begin position="234"/>
        <end position="254"/>
    </location>
</feature>
<feature type="transmembrane region" description="Helical" evidence="6">
    <location>
        <begin position="161"/>
        <end position="184"/>
    </location>
</feature>
<evidence type="ECO:0000256" key="4">
    <source>
        <dbReference type="ARBA" id="ARBA00022989"/>
    </source>
</evidence>
<feature type="transmembrane region" description="Helical" evidence="6">
    <location>
        <begin position="67"/>
        <end position="84"/>
    </location>
</feature>
<dbReference type="SUPFAM" id="SSF103473">
    <property type="entry name" value="MFS general substrate transporter"/>
    <property type="match status" value="1"/>
</dbReference>
<feature type="transmembrane region" description="Helical" evidence="6">
    <location>
        <begin position="274"/>
        <end position="294"/>
    </location>
</feature>
<feature type="transmembrane region" description="Helical" evidence="6">
    <location>
        <begin position="339"/>
        <end position="362"/>
    </location>
</feature>
<dbReference type="Gene3D" id="1.20.1250.20">
    <property type="entry name" value="MFS general substrate transporter like domains"/>
    <property type="match status" value="1"/>
</dbReference>
<protein>
    <submittedName>
        <fullName evidence="7">NarK/NasA family nitrate transporter</fullName>
    </submittedName>
</protein>
<dbReference type="InterPro" id="IPR011701">
    <property type="entry name" value="MFS"/>
</dbReference>
<reference evidence="8" key="1">
    <citation type="submission" date="2017-09" db="EMBL/GenBank/DDBJ databases">
        <authorList>
            <person name="Zhang Y."/>
            <person name="Huang X."/>
            <person name="Liu J."/>
            <person name="Lu L."/>
            <person name="Peng K."/>
        </authorList>
    </citation>
    <scope>NUCLEOTIDE SEQUENCE [LARGE SCALE GENOMIC DNA]</scope>
    <source>
        <strain evidence="8">S-XJ-1</strain>
    </source>
</reference>